<protein>
    <recommendedName>
        <fullName evidence="2">non-specific serine/threonine protein kinase</fullName>
        <ecNumber evidence="2">2.7.11.1</ecNumber>
    </recommendedName>
</protein>
<keyword evidence="4" id="KW-0723">Serine/threonine-protein kinase</keyword>
<evidence type="ECO:0000256" key="13">
    <source>
        <dbReference type="ARBA" id="ARBA00048679"/>
    </source>
</evidence>
<evidence type="ECO:0000256" key="3">
    <source>
        <dbReference type="ARBA" id="ARBA00022475"/>
    </source>
</evidence>
<dbReference type="Proteomes" id="UP000091857">
    <property type="component" value="Chromosome 4"/>
</dbReference>
<dbReference type="Pfam" id="PF00069">
    <property type="entry name" value="Pkinase"/>
    <property type="match status" value="2"/>
</dbReference>
<keyword evidence="18" id="KW-1185">Reference proteome</keyword>
<feature type="region of interest" description="Disordered" evidence="15">
    <location>
        <begin position="1"/>
        <end position="53"/>
    </location>
</feature>
<dbReference type="InterPro" id="IPR008271">
    <property type="entry name" value="Ser/Thr_kinase_AS"/>
</dbReference>
<dbReference type="FunFam" id="1.10.510.10:FF:000095">
    <property type="entry name" value="protein STRUBBELIG-RECEPTOR FAMILY 8"/>
    <property type="match status" value="1"/>
</dbReference>
<dbReference type="GO" id="GO:0004674">
    <property type="term" value="F:protein serine/threonine kinase activity"/>
    <property type="evidence" value="ECO:0007669"/>
    <property type="project" value="UniProtKB-KW"/>
</dbReference>
<feature type="compositionally biased region" description="Basic and acidic residues" evidence="15">
    <location>
        <begin position="10"/>
        <end position="24"/>
    </location>
</feature>
<keyword evidence="5" id="KW-0808">Transferase</keyword>
<dbReference type="Gramene" id="Manes.04G125300.1.v8.1">
    <property type="protein sequence ID" value="Manes.04G125300.1.v8.1.CDS"/>
    <property type="gene ID" value="Manes.04G125300.v8.1"/>
</dbReference>
<dbReference type="FunFam" id="1.10.510.10:FF:000173">
    <property type="entry name" value="proline-rich receptor-like protein kinase PERK8"/>
    <property type="match status" value="1"/>
</dbReference>
<dbReference type="Gene3D" id="1.10.510.10">
    <property type="entry name" value="Transferase(Phosphotransferase) domain 1"/>
    <property type="match status" value="2"/>
</dbReference>
<dbReference type="EMBL" id="CM004390">
    <property type="protein sequence ID" value="OAY52957.1"/>
    <property type="molecule type" value="Genomic_DNA"/>
</dbReference>
<evidence type="ECO:0000256" key="12">
    <source>
        <dbReference type="ARBA" id="ARBA00047899"/>
    </source>
</evidence>
<feature type="binding site" evidence="14">
    <location>
        <position position="498"/>
    </location>
    <ligand>
        <name>ATP</name>
        <dbReference type="ChEBI" id="CHEBI:30616"/>
    </ligand>
</feature>
<evidence type="ECO:0000313" key="18">
    <source>
        <dbReference type="Proteomes" id="UP000091857"/>
    </source>
</evidence>
<keyword evidence="8" id="KW-0418">Kinase</keyword>
<dbReference type="PANTHER" id="PTHR47982">
    <property type="entry name" value="PROLINE-RICH RECEPTOR-LIKE PROTEIN KINASE PERK4"/>
    <property type="match status" value="1"/>
</dbReference>
<evidence type="ECO:0000256" key="6">
    <source>
        <dbReference type="ARBA" id="ARBA00022692"/>
    </source>
</evidence>
<comment type="subcellular location">
    <subcellularLocation>
        <location evidence="1">Cell membrane</location>
        <topology evidence="1">Single-pass membrane protein</topology>
    </subcellularLocation>
</comment>
<evidence type="ECO:0000256" key="7">
    <source>
        <dbReference type="ARBA" id="ARBA00022741"/>
    </source>
</evidence>
<comment type="catalytic activity">
    <reaction evidence="13">
        <text>L-seryl-[protein] + ATP = O-phospho-L-seryl-[protein] + ADP + H(+)</text>
        <dbReference type="Rhea" id="RHEA:17989"/>
        <dbReference type="Rhea" id="RHEA-COMP:9863"/>
        <dbReference type="Rhea" id="RHEA-COMP:11604"/>
        <dbReference type="ChEBI" id="CHEBI:15378"/>
        <dbReference type="ChEBI" id="CHEBI:29999"/>
        <dbReference type="ChEBI" id="CHEBI:30616"/>
        <dbReference type="ChEBI" id="CHEBI:83421"/>
        <dbReference type="ChEBI" id="CHEBI:456216"/>
        <dbReference type="EC" id="2.7.11.1"/>
    </reaction>
</comment>
<dbReference type="InterPro" id="IPR017441">
    <property type="entry name" value="Protein_kinase_ATP_BS"/>
</dbReference>
<dbReference type="OrthoDB" id="846094at2759"/>
<comment type="caution">
    <text evidence="17">The sequence shown here is derived from an EMBL/GenBank/DDBJ whole genome shotgun (WGS) entry which is preliminary data.</text>
</comment>
<dbReference type="GO" id="GO:0005524">
    <property type="term" value="F:ATP binding"/>
    <property type="evidence" value="ECO:0007669"/>
    <property type="project" value="UniProtKB-UniRule"/>
</dbReference>
<evidence type="ECO:0000256" key="5">
    <source>
        <dbReference type="ARBA" id="ARBA00022679"/>
    </source>
</evidence>
<dbReference type="PANTHER" id="PTHR47982:SF40">
    <property type="entry name" value="NON-SPECIFIC SERINE_THREONINE PROTEIN KINASE"/>
    <property type="match status" value="1"/>
</dbReference>
<feature type="compositionally biased region" description="Low complexity" evidence="15">
    <location>
        <begin position="84"/>
        <end position="96"/>
    </location>
</feature>
<dbReference type="InterPro" id="IPR047117">
    <property type="entry name" value="PERK1-13-like"/>
</dbReference>
<dbReference type="SMART" id="SM00220">
    <property type="entry name" value="S_TKc"/>
    <property type="match status" value="2"/>
</dbReference>
<keyword evidence="6" id="KW-0812">Transmembrane</keyword>
<evidence type="ECO:0000256" key="14">
    <source>
        <dbReference type="PROSITE-ProRule" id="PRU10141"/>
    </source>
</evidence>
<dbReference type="FunFam" id="3.30.200.20:FF:000162">
    <property type="entry name" value="Adenine nucleotide alpha hydrolase-like domain kinase"/>
    <property type="match status" value="1"/>
</dbReference>
<dbReference type="SUPFAM" id="SSF56112">
    <property type="entry name" value="Protein kinase-like (PK-like)"/>
    <property type="match status" value="2"/>
</dbReference>
<dbReference type="GO" id="GO:0005886">
    <property type="term" value="C:plasma membrane"/>
    <property type="evidence" value="ECO:0000318"/>
    <property type="project" value="GO_Central"/>
</dbReference>
<keyword evidence="9 14" id="KW-0067">ATP-binding</keyword>
<dbReference type="CDD" id="cd14066">
    <property type="entry name" value="STKc_IRAK"/>
    <property type="match status" value="1"/>
</dbReference>
<evidence type="ECO:0000256" key="11">
    <source>
        <dbReference type="ARBA" id="ARBA00023136"/>
    </source>
</evidence>
<evidence type="ECO:0000256" key="15">
    <source>
        <dbReference type="SAM" id="MobiDB-lite"/>
    </source>
</evidence>
<feature type="domain" description="Protein kinase" evidence="16">
    <location>
        <begin position="148"/>
        <end position="421"/>
    </location>
</feature>
<comment type="catalytic activity">
    <reaction evidence="12">
        <text>L-threonyl-[protein] + ATP = O-phospho-L-threonyl-[protein] + ADP + H(+)</text>
        <dbReference type="Rhea" id="RHEA:46608"/>
        <dbReference type="Rhea" id="RHEA-COMP:11060"/>
        <dbReference type="Rhea" id="RHEA-COMP:11605"/>
        <dbReference type="ChEBI" id="CHEBI:15378"/>
        <dbReference type="ChEBI" id="CHEBI:30013"/>
        <dbReference type="ChEBI" id="CHEBI:30616"/>
        <dbReference type="ChEBI" id="CHEBI:61977"/>
        <dbReference type="ChEBI" id="CHEBI:456216"/>
        <dbReference type="EC" id="2.7.11.1"/>
    </reaction>
</comment>
<dbReference type="AlphaFoldDB" id="A0A2C9W3B7"/>
<keyword evidence="7 14" id="KW-0547">Nucleotide-binding</keyword>
<keyword evidence="3" id="KW-1003">Cell membrane</keyword>
<sequence length="767" mass="86583">MGCFVSKITTEADRRTGTKDDDRSNLPAPLPHQSIDPIESRYDDIQSHPPATLRHQLRALDSFYSQFSDEENRNLAPPPPLHLRPPVLDPMESSSSSDEEDRSPDPIGSGSPNSNKESGIDAAASENAERNKMEEYGFKDLAEATDYFSNNCLLGEGGFGQVFKATLDCGEVAIKKLKKINLEDKLEEGEYLRCVSHPNIVKMIGHCSQGADRLLVLEFVPNHNLADHLHVEKTKVLEWPARMNIAIQSAKGLLYLHECKPKIIHRDIKADNILLDNDFQPKVADFSLAYFLPNTGNVNHITSVLRGTNVYADPEYGDIQRVSEKSDIYSFGVVLLELITGRRPTNEQGDTIINWARYRIGRALENNEYKDLVDSKLQQEYDKEEMLRMVTCAAASVYKPSRSRPTMKQIIRVLEGTMSYMKIMKRKDIETLQGRATTDLESILGVERLQITPQKIFTYKELAKATGGFSNVNLLGEGGFGQVFKGTLAYGEFAAIKKLKLSSDQGESEFLTEITTLNRAHHKHLVKLIGYCSDKANRLLVYEFVPNESLRYILHDQDRVIIDWPTRMKIAIGSAKGLAYLHEICNPKIIHRNIKPGDILLDQNFEPKISDFGLAKDLSNSYTHVTTRIAGTWGYLCPEYATTNQLSDKSDVYSFGVVLLELLTGKQAILRERDVFTAHIINWVAPRLKQALDTHNYNDIVDTKLQNNYKIIEVIRMIHCAAACVYKPVNYRPKMSQIVEVLQGNLASESIWLNSDNAFLQDAYQLH</sequence>
<proteinExistence type="predicted"/>
<keyword evidence="11" id="KW-0472">Membrane</keyword>
<name>A0A2C9W3B7_MANES</name>
<evidence type="ECO:0000256" key="10">
    <source>
        <dbReference type="ARBA" id="ARBA00022989"/>
    </source>
</evidence>
<evidence type="ECO:0000256" key="8">
    <source>
        <dbReference type="ARBA" id="ARBA00022777"/>
    </source>
</evidence>
<dbReference type="EC" id="2.7.11.1" evidence="2"/>
<evidence type="ECO:0000256" key="4">
    <source>
        <dbReference type="ARBA" id="ARBA00022527"/>
    </source>
</evidence>
<dbReference type="PROSITE" id="PS50011">
    <property type="entry name" value="PROTEIN_KINASE_DOM"/>
    <property type="match status" value="2"/>
</dbReference>
<evidence type="ECO:0000313" key="17">
    <source>
        <dbReference type="EMBL" id="OAY52957.1"/>
    </source>
</evidence>
<evidence type="ECO:0000256" key="2">
    <source>
        <dbReference type="ARBA" id="ARBA00012513"/>
    </source>
</evidence>
<gene>
    <name evidence="17" type="ORF">MANES_04G125300v8</name>
</gene>
<evidence type="ECO:0000259" key="16">
    <source>
        <dbReference type="PROSITE" id="PS50011"/>
    </source>
</evidence>
<organism evidence="17 18">
    <name type="scientific">Manihot esculenta</name>
    <name type="common">Cassava</name>
    <name type="synonym">Jatropha manihot</name>
    <dbReference type="NCBI Taxonomy" id="3983"/>
    <lineage>
        <taxon>Eukaryota</taxon>
        <taxon>Viridiplantae</taxon>
        <taxon>Streptophyta</taxon>
        <taxon>Embryophyta</taxon>
        <taxon>Tracheophyta</taxon>
        <taxon>Spermatophyta</taxon>
        <taxon>Magnoliopsida</taxon>
        <taxon>eudicotyledons</taxon>
        <taxon>Gunneridae</taxon>
        <taxon>Pentapetalae</taxon>
        <taxon>rosids</taxon>
        <taxon>fabids</taxon>
        <taxon>Malpighiales</taxon>
        <taxon>Euphorbiaceae</taxon>
        <taxon>Crotonoideae</taxon>
        <taxon>Manihoteae</taxon>
        <taxon>Manihot</taxon>
    </lineage>
</organism>
<dbReference type="InterPro" id="IPR011009">
    <property type="entry name" value="Kinase-like_dom_sf"/>
</dbReference>
<accession>A0A2C9W3B7</accession>
<dbReference type="Gene3D" id="3.30.200.20">
    <property type="entry name" value="Phosphorylase Kinase, domain 1"/>
    <property type="match status" value="2"/>
</dbReference>
<keyword evidence="10" id="KW-1133">Transmembrane helix</keyword>
<feature type="region of interest" description="Disordered" evidence="15">
    <location>
        <begin position="68"/>
        <end position="129"/>
    </location>
</feature>
<feature type="binding site" evidence="14">
    <location>
        <position position="176"/>
    </location>
    <ligand>
        <name>ATP</name>
        <dbReference type="ChEBI" id="CHEBI:30616"/>
    </ligand>
</feature>
<dbReference type="PROSITE" id="PS00108">
    <property type="entry name" value="PROTEIN_KINASE_ST"/>
    <property type="match status" value="1"/>
</dbReference>
<dbReference type="PROSITE" id="PS00107">
    <property type="entry name" value="PROTEIN_KINASE_ATP"/>
    <property type="match status" value="2"/>
</dbReference>
<reference evidence="18" key="1">
    <citation type="journal article" date="2016" name="Nat. Biotechnol.">
        <title>Sequencing wild and cultivated cassava and related species reveals extensive interspecific hybridization and genetic diversity.</title>
        <authorList>
            <person name="Bredeson J.V."/>
            <person name="Lyons J.B."/>
            <person name="Prochnik S.E."/>
            <person name="Wu G.A."/>
            <person name="Ha C.M."/>
            <person name="Edsinger-Gonzales E."/>
            <person name="Grimwood J."/>
            <person name="Schmutz J."/>
            <person name="Rabbi I.Y."/>
            <person name="Egesi C."/>
            <person name="Nauluvula P."/>
            <person name="Lebot V."/>
            <person name="Ndunguru J."/>
            <person name="Mkamilo G."/>
            <person name="Bart R.S."/>
            <person name="Setter T.L."/>
            <person name="Gleadow R.M."/>
            <person name="Kulakow P."/>
            <person name="Ferguson M.E."/>
            <person name="Rounsley S."/>
            <person name="Rokhsar D.S."/>
        </authorList>
    </citation>
    <scope>NUCLEOTIDE SEQUENCE [LARGE SCALE GENOMIC DNA]</scope>
    <source>
        <strain evidence="18">cv. AM560-2</strain>
    </source>
</reference>
<feature type="domain" description="Protein kinase" evidence="16">
    <location>
        <begin position="469"/>
        <end position="753"/>
    </location>
</feature>
<evidence type="ECO:0000256" key="1">
    <source>
        <dbReference type="ARBA" id="ARBA00004162"/>
    </source>
</evidence>
<evidence type="ECO:0000256" key="9">
    <source>
        <dbReference type="ARBA" id="ARBA00022840"/>
    </source>
</evidence>
<dbReference type="InterPro" id="IPR000719">
    <property type="entry name" value="Prot_kinase_dom"/>
</dbReference>